<dbReference type="EMBL" id="CP041692">
    <property type="protein sequence ID" value="QDP96079.1"/>
    <property type="molecule type" value="Genomic_DNA"/>
</dbReference>
<dbReference type="InterPro" id="IPR047324">
    <property type="entry name" value="LbH_gamma_CA-like"/>
</dbReference>
<dbReference type="SUPFAM" id="SSF51161">
    <property type="entry name" value="Trimeric LpxA-like enzymes"/>
    <property type="match status" value="1"/>
</dbReference>
<sequence>MAHDSTSRQIPAPDRSALVLPYGEARPVIAPTAWLAPNATVIGAATLDAESSVYYGAVVRADMAEVRLGVGSNLQDNVVVHTDTGFPSLIGRGVSVGHLAVIHGCTIADNVLIGMNATILNGAQIGTGALVAAGTVVLEGTVIPPRSLVAGVPGKVRRELSESEVEKVIENAQEYLDLTAHHRRL</sequence>
<dbReference type="InterPro" id="IPR050484">
    <property type="entry name" value="Transf_Hexapept/Carb_Anhydrase"/>
</dbReference>
<dbReference type="KEGG" id="mik:FOE78_09370"/>
<dbReference type="Gene3D" id="2.160.10.10">
    <property type="entry name" value="Hexapeptide repeat proteins"/>
    <property type="match status" value="1"/>
</dbReference>
<dbReference type="Pfam" id="PF00132">
    <property type="entry name" value="Hexapep"/>
    <property type="match status" value="1"/>
</dbReference>
<name>A0A516PY23_9ACTN</name>
<dbReference type="RefSeq" id="WP_143986045.1">
    <property type="nucleotide sequence ID" value="NZ_CP041692.1"/>
</dbReference>
<dbReference type="InterPro" id="IPR011004">
    <property type="entry name" value="Trimer_LpxA-like_sf"/>
</dbReference>
<proteinExistence type="predicted"/>
<evidence type="ECO:0000313" key="2">
    <source>
        <dbReference type="Proteomes" id="UP000319263"/>
    </source>
</evidence>
<dbReference type="InterPro" id="IPR001451">
    <property type="entry name" value="Hexapep"/>
</dbReference>
<dbReference type="CDD" id="cd04645">
    <property type="entry name" value="LbH_gamma_CA_like"/>
    <property type="match status" value="1"/>
</dbReference>
<dbReference type="PANTHER" id="PTHR13061">
    <property type="entry name" value="DYNACTIN SUBUNIT P25"/>
    <property type="match status" value="1"/>
</dbReference>
<dbReference type="AlphaFoldDB" id="A0A516PY23"/>
<organism evidence="1 2">
    <name type="scientific">Microlunatus elymi</name>
    <dbReference type="NCBI Taxonomy" id="2596828"/>
    <lineage>
        <taxon>Bacteria</taxon>
        <taxon>Bacillati</taxon>
        <taxon>Actinomycetota</taxon>
        <taxon>Actinomycetes</taxon>
        <taxon>Propionibacteriales</taxon>
        <taxon>Propionibacteriaceae</taxon>
        <taxon>Microlunatus</taxon>
    </lineage>
</organism>
<dbReference type="OrthoDB" id="9803036at2"/>
<keyword evidence="2" id="KW-1185">Reference proteome</keyword>
<dbReference type="PANTHER" id="PTHR13061:SF29">
    <property type="entry name" value="GAMMA CARBONIC ANHYDRASE-LIKE 1, MITOCHONDRIAL-RELATED"/>
    <property type="match status" value="1"/>
</dbReference>
<evidence type="ECO:0000313" key="1">
    <source>
        <dbReference type="EMBL" id="QDP96079.1"/>
    </source>
</evidence>
<gene>
    <name evidence="1" type="ORF">FOE78_09370</name>
</gene>
<protein>
    <submittedName>
        <fullName evidence="1">Gamma carbonic anhydrase family protein</fullName>
    </submittedName>
</protein>
<dbReference type="Proteomes" id="UP000319263">
    <property type="component" value="Chromosome"/>
</dbReference>
<accession>A0A516PY23</accession>
<reference evidence="1 2" key="1">
    <citation type="submission" date="2019-07" db="EMBL/GenBank/DDBJ databases">
        <title>Microlunatus dokdonensis sp. nov. isolated from the rhizospheric soil of the wild plant Elymus tsukushiensis.</title>
        <authorList>
            <person name="Ghim S.-Y."/>
            <person name="Hwang Y.-J."/>
            <person name="Son J.-S."/>
            <person name="Shin J.-H."/>
        </authorList>
    </citation>
    <scope>NUCLEOTIDE SEQUENCE [LARGE SCALE GENOMIC DNA]</scope>
    <source>
        <strain evidence="1 2">KUDC0627</strain>
    </source>
</reference>